<dbReference type="Gene3D" id="3.40.140.10">
    <property type="entry name" value="Cytidine Deaminase, domain 2"/>
    <property type="match status" value="1"/>
</dbReference>
<dbReference type="InterPro" id="IPR028090">
    <property type="entry name" value="JAB_dom_prok"/>
</dbReference>
<feature type="transmembrane region" description="Helical" evidence="11">
    <location>
        <begin position="41"/>
        <end position="63"/>
    </location>
</feature>
<feature type="transmembrane region" description="Helical" evidence="11">
    <location>
        <begin position="6"/>
        <end position="29"/>
    </location>
</feature>
<evidence type="ECO:0000256" key="10">
    <source>
        <dbReference type="ARBA" id="ARBA00023136"/>
    </source>
</evidence>
<evidence type="ECO:0000256" key="7">
    <source>
        <dbReference type="ARBA" id="ARBA00022833"/>
    </source>
</evidence>
<gene>
    <name evidence="13" type="ORF">KDW03_06915</name>
</gene>
<keyword evidence="8 11" id="KW-1133">Transmembrane helix</keyword>
<keyword evidence="10 11" id="KW-0472">Membrane</keyword>
<dbReference type="Proteomes" id="UP001056539">
    <property type="component" value="Chromosome"/>
</dbReference>
<evidence type="ECO:0000256" key="4">
    <source>
        <dbReference type="ARBA" id="ARBA00022692"/>
    </source>
</evidence>
<evidence type="ECO:0000256" key="5">
    <source>
        <dbReference type="ARBA" id="ARBA00022723"/>
    </source>
</evidence>
<evidence type="ECO:0000313" key="13">
    <source>
        <dbReference type="EMBL" id="URA09232.1"/>
    </source>
</evidence>
<dbReference type="CDD" id="cd08070">
    <property type="entry name" value="MPN_like"/>
    <property type="match status" value="1"/>
</dbReference>
<evidence type="ECO:0000256" key="6">
    <source>
        <dbReference type="ARBA" id="ARBA00022801"/>
    </source>
</evidence>
<evidence type="ECO:0000313" key="14">
    <source>
        <dbReference type="Proteomes" id="UP001056539"/>
    </source>
</evidence>
<keyword evidence="3" id="KW-0645">Protease</keyword>
<dbReference type="Pfam" id="PF14464">
    <property type="entry name" value="Prok-JAB"/>
    <property type="match status" value="1"/>
</dbReference>
<dbReference type="GO" id="GO:0033573">
    <property type="term" value="C:high-affinity iron permease complex"/>
    <property type="evidence" value="ECO:0007669"/>
    <property type="project" value="InterPro"/>
</dbReference>
<feature type="transmembrane region" description="Helical" evidence="11">
    <location>
        <begin position="75"/>
        <end position="96"/>
    </location>
</feature>
<organism evidence="13 14">
    <name type="scientific">Thermospira aquatica</name>
    <dbReference type="NCBI Taxonomy" id="2828656"/>
    <lineage>
        <taxon>Bacteria</taxon>
        <taxon>Pseudomonadati</taxon>
        <taxon>Spirochaetota</taxon>
        <taxon>Spirochaetia</taxon>
        <taxon>Brevinematales</taxon>
        <taxon>Thermospiraceae</taxon>
        <taxon>Thermospira</taxon>
    </lineage>
</organism>
<dbReference type="EMBL" id="CP073355">
    <property type="protein sequence ID" value="URA09232.1"/>
    <property type="molecule type" value="Genomic_DNA"/>
</dbReference>
<feature type="transmembrane region" description="Helical" evidence="11">
    <location>
        <begin position="248"/>
        <end position="267"/>
    </location>
</feature>
<feature type="transmembrane region" description="Helical" evidence="11">
    <location>
        <begin position="117"/>
        <end position="139"/>
    </location>
</feature>
<dbReference type="InterPro" id="IPR051929">
    <property type="entry name" value="VirAsm_ModProt"/>
</dbReference>
<keyword evidence="5" id="KW-0479">Metal-binding</keyword>
<feature type="transmembrane region" description="Helical" evidence="11">
    <location>
        <begin position="173"/>
        <end position="194"/>
    </location>
</feature>
<dbReference type="GO" id="GO:0006508">
    <property type="term" value="P:proteolysis"/>
    <property type="evidence" value="ECO:0007669"/>
    <property type="project" value="UniProtKB-KW"/>
</dbReference>
<evidence type="ECO:0000256" key="2">
    <source>
        <dbReference type="ARBA" id="ARBA00008333"/>
    </source>
</evidence>
<evidence type="ECO:0000256" key="11">
    <source>
        <dbReference type="SAM" id="Phobius"/>
    </source>
</evidence>
<evidence type="ECO:0000256" key="9">
    <source>
        <dbReference type="ARBA" id="ARBA00023049"/>
    </source>
</evidence>
<evidence type="ECO:0000256" key="8">
    <source>
        <dbReference type="ARBA" id="ARBA00022989"/>
    </source>
</evidence>
<reference evidence="13" key="2">
    <citation type="submission" date="2022-06" db="EMBL/GenBank/DDBJ databases">
        <title>Thermospira aquatica gen. nov., sp. nov.</title>
        <authorList>
            <person name="Ben Ali Gam Z."/>
            <person name="Labat M."/>
        </authorList>
    </citation>
    <scope>NUCLEOTIDE SEQUENCE</scope>
    <source>
        <strain evidence="13">F1F22</strain>
    </source>
</reference>
<dbReference type="PANTHER" id="PTHR34858:SF1">
    <property type="entry name" value="CYSO-CYSTEINE PEPTIDASE"/>
    <property type="match status" value="1"/>
</dbReference>
<dbReference type="PROSITE" id="PS50249">
    <property type="entry name" value="MPN"/>
    <property type="match status" value="1"/>
</dbReference>
<keyword evidence="4 11" id="KW-0812">Transmembrane</keyword>
<proteinExistence type="inferred from homology"/>
<protein>
    <submittedName>
        <fullName evidence="13">Mov34/MPN/PAD-1 family protein</fullName>
    </submittedName>
</protein>
<keyword evidence="7" id="KW-0862">Zinc</keyword>
<feature type="transmembrane region" description="Helical" evidence="11">
    <location>
        <begin position="145"/>
        <end position="166"/>
    </location>
</feature>
<keyword evidence="14" id="KW-1185">Reference proteome</keyword>
<dbReference type="PANTHER" id="PTHR34858">
    <property type="entry name" value="CYSO-CYSTEINE PEPTIDASE"/>
    <property type="match status" value="1"/>
</dbReference>
<evidence type="ECO:0000256" key="3">
    <source>
        <dbReference type="ARBA" id="ARBA00022670"/>
    </source>
</evidence>
<dbReference type="SUPFAM" id="SSF102712">
    <property type="entry name" value="JAB1/MPN domain"/>
    <property type="match status" value="1"/>
</dbReference>
<dbReference type="KEGG" id="taqu:KDW03_06915"/>
<comment type="similarity">
    <text evidence="2">Belongs to the oxidase-dependent Fe transporter (OFeT) (TC 9.A.10.1) family.</text>
</comment>
<comment type="subcellular location">
    <subcellularLocation>
        <location evidence="1">Membrane</location>
        <topology evidence="1">Multi-pass membrane protein</topology>
    </subcellularLocation>
</comment>
<dbReference type="AlphaFoldDB" id="A0AAX3BAD2"/>
<evidence type="ECO:0000256" key="1">
    <source>
        <dbReference type="ARBA" id="ARBA00004141"/>
    </source>
</evidence>
<dbReference type="GO" id="GO:0008270">
    <property type="term" value="F:zinc ion binding"/>
    <property type="evidence" value="ECO:0007669"/>
    <property type="project" value="TreeGrafter"/>
</dbReference>
<dbReference type="InterPro" id="IPR004923">
    <property type="entry name" value="FTR1/Fip1/EfeU"/>
</dbReference>
<dbReference type="RefSeq" id="WP_271434358.1">
    <property type="nucleotide sequence ID" value="NZ_CP073355.1"/>
</dbReference>
<evidence type="ECO:0000259" key="12">
    <source>
        <dbReference type="PROSITE" id="PS50249"/>
    </source>
</evidence>
<dbReference type="GO" id="GO:0008235">
    <property type="term" value="F:metalloexopeptidase activity"/>
    <property type="evidence" value="ECO:0007669"/>
    <property type="project" value="TreeGrafter"/>
</dbReference>
<dbReference type="SMART" id="SM00232">
    <property type="entry name" value="JAB_MPN"/>
    <property type="match status" value="1"/>
</dbReference>
<keyword evidence="9" id="KW-0482">Metalloprotease</keyword>
<dbReference type="InterPro" id="IPR037518">
    <property type="entry name" value="MPN"/>
</dbReference>
<name>A0AAX3BAD2_9SPIR</name>
<reference evidence="13" key="1">
    <citation type="submission" date="2021-04" db="EMBL/GenBank/DDBJ databases">
        <authorList>
            <person name="Postec A."/>
        </authorList>
    </citation>
    <scope>NUCLEOTIDE SEQUENCE</scope>
    <source>
        <strain evidence="13">F1F22</strain>
    </source>
</reference>
<accession>A0AAX3BAD2</accession>
<keyword evidence="6" id="KW-0378">Hydrolase</keyword>
<dbReference type="Pfam" id="PF03239">
    <property type="entry name" value="FTR1"/>
    <property type="match status" value="1"/>
</dbReference>
<sequence length="405" mass="46922">MQNLFSGIIVSFREGLEAFLILILIFRFLEKTNNKHLTREVIYGFVSSILFSLFLGFFLFIINLQVKRIDEFGKFWESLASLVAVSLIISFIRWMINHGSEIKKYVENKASLHLSPGGIFLVSFFLVAREGVEIVLFSFAGQYHWLSIFIGILLALFLSVAVYFSIMKVKIETILAITLVYLIIQAGYLAGYGVHEMLASLKTLHLIDKHHPLLIKVFDLSSTILDHKQGLFGLPLNILLGWYSKPEWLQFILHYTIVFSLFGYWFFKSKNKENILFLSKDVYNKIIQHARRDLPLEACGYMAGKENTITEVFEMTNIDKSSEHFSFDPKEQFDVHKKVRNMGLKIIGVYHSHPSTPARMSEEDRKLAYDKSLLYAIVSLSTRKPIFKIFRLEEETPKEEKYKLI</sequence>
<dbReference type="InterPro" id="IPR000555">
    <property type="entry name" value="JAMM/MPN+_dom"/>
</dbReference>
<dbReference type="GO" id="GO:0005381">
    <property type="term" value="F:iron ion transmembrane transporter activity"/>
    <property type="evidence" value="ECO:0007669"/>
    <property type="project" value="InterPro"/>
</dbReference>
<feature type="domain" description="MPN" evidence="12">
    <location>
        <begin position="276"/>
        <end position="405"/>
    </location>
</feature>